<feature type="domain" description="Reverse transcriptase Ty1/copia-type" evidence="2">
    <location>
        <begin position="78"/>
        <end position="148"/>
    </location>
</feature>
<evidence type="ECO:0000313" key="4">
    <source>
        <dbReference type="Proteomes" id="UP000006174"/>
    </source>
</evidence>
<proteinExistence type="predicted"/>
<dbReference type="InterPro" id="IPR013103">
    <property type="entry name" value="RVT_2"/>
</dbReference>
<evidence type="ECO:0000256" key="1">
    <source>
        <dbReference type="SAM" id="MobiDB-lite"/>
    </source>
</evidence>
<reference evidence="3 4" key="1">
    <citation type="journal article" date="2012" name="Plant Cell">
        <title>Genome comparison of barley and maize smut fungi reveals targeted loss of RNA silencing components and species-specific presence of transposable elements.</title>
        <authorList>
            <person name="Laurie J.D."/>
            <person name="Ali S."/>
            <person name="Linning R."/>
            <person name="Mannhaupt G."/>
            <person name="Wong P."/>
            <person name="Gueldener U."/>
            <person name="Muensterkoetter M."/>
            <person name="Moore R."/>
            <person name="Kahmann R."/>
            <person name="Bakkeren G."/>
            <person name="Schirawski J."/>
        </authorList>
    </citation>
    <scope>NUCLEOTIDE SEQUENCE [LARGE SCALE GENOMIC DNA]</scope>
    <source>
        <strain evidence="4">Uh4875-4</strain>
    </source>
</reference>
<accession>I2FZJ2</accession>
<dbReference type="OrthoDB" id="3344688at2759"/>
<dbReference type="eggNOG" id="KOG0017">
    <property type="taxonomic scope" value="Eukaryota"/>
</dbReference>
<dbReference type="Proteomes" id="UP000006174">
    <property type="component" value="Unassembled WGS sequence"/>
</dbReference>
<evidence type="ECO:0000313" key="3">
    <source>
        <dbReference type="EMBL" id="CCF52335.1"/>
    </source>
</evidence>
<protein>
    <recommendedName>
        <fullName evidence="2">Reverse transcriptase Ty1/copia-type domain-containing protein</fullName>
    </recommendedName>
</protein>
<gene>
    <name evidence="3" type="ORF">UHOR_15448</name>
</gene>
<comment type="caution">
    <text evidence="3">The sequence shown here is derived from an EMBL/GenBank/DDBJ whole genome shotgun (WGS) entry which is preliminary data.</text>
</comment>
<sequence length="149" mass="16720">MKGTAEIAKREMPPDDEDETMKEAMEEATDITFGFKAASAKEEKNLNPTVQEALARMDRRFWLEAMQKELEGLEAMGTWEIANLPPGMNAINTCWVLKIKTDANMVPTKFKARLVARGFTQREGVDYMEIFVPVVPIQSIRGVLAVVAI</sequence>
<dbReference type="HOGENOM" id="CLU_001650_17_5_1"/>
<feature type="region of interest" description="Disordered" evidence="1">
    <location>
        <begin position="1"/>
        <end position="20"/>
    </location>
</feature>
<dbReference type="STRING" id="1128400.I2FZJ2"/>
<dbReference type="EMBL" id="CAGI01000173">
    <property type="protein sequence ID" value="CCF52335.1"/>
    <property type="molecule type" value="Genomic_DNA"/>
</dbReference>
<evidence type="ECO:0000259" key="2">
    <source>
        <dbReference type="Pfam" id="PF07727"/>
    </source>
</evidence>
<dbReference type="AlphaFoldDB" id="I2FZJ2"/>
<organism evidence="3 4">
    <name type="scientific">Ustilago hordei</name>
    <name type="common">Barley covered smut fungus</name>
    <dbReference type="NCBI Taxonomy" id="120017"/>
    <lineage>
        <taxon>Eukaryota</taxon>
        <taxon>Fungi</taxon>
        <taxon>Dikarya</taxon>
        <taxon>Basidiomycota</taxon>
        <taxon>Ustilaginomycotina</taxon>
        <taxon>Ustilaginomycetes</taxon>
        <taxon>Ustilaginales</taxon>
        <taxon>Ustilaginaceae</taxon>
        <taxon>Ustilago</taxon>
    </lineage>
</organism>
<keyword evidence="4" id="KW-1185">Reference proteome</keyword>
<name>I2FZJ2_USTHO</name>
<dbReference type="Pfam" id="PF07727">
    <property type="entry name" value="RVT_2"/>
    <property type="match status" value="1"/>
</dbReference>